<evidence type="ECO:0000313" key="2">
    <source>
        <dbReference type="Proteomes" id="UP001055879"/>
    </source>
</evidence>
<accession>A0ACB9AZU8</accession>
<organism evidence="1 2">
    <name type="scientific">Arctium lappa</name>
    <name type="common">Greater burdock</name>
    <name type="synonym">Lappa major</name>
    <dbReference type="NCBI Taxonomy" id="4217"/>
    <lineage>
        <taxon>Eukaryota</taxon>
        <taxon>Viridiplantae</taxon>
        <taxon>Streptophyta</taxon>
        <taxon>Embryophyta</taxon>
        <taxon>Tracheophyta</taxon>
        <taxon>Spermatophyta</taxon>
        <taxon>Magnoliopsida</taxon>
        <taxon>eudicotyledons</taxon>
        <taxon>Gunneridae</taxon>
        <taxon>Pentapetalae</taxon>
        <taxon>asterids</taxon>
        <taxon>campanulids</taxon>
        <taxon>Asterales</taxon>
        <taxon>Asteraceae</taxon>
        <taxon>Carduoideae</taxon>
        <taxon>Cardueae</taxon>
        <taxon>Arctiinae</taxon>
        <taxon>Arctium</taxon>
    </lineage>
</organism>
<sequence>MLLRRMRYEILLMVAWFDLRRCILGSYIMMDLLLVLGSCVADSLMIPNIEFYQHDDELVRSRKLVDKPYYLSITTGPHLPQLYCHWGYNSTNLQELLALAALCRSNEEHQVVDFERYLNNILYRQHLAQPVSELTIYLDAIDQLVNKLVTPTVADMKHIDRKLKYCRDPGSHEK</sequence>
<proteinExistence type="predicted"/>
<dbReference type="Proteomes" id="UP001055879">
    <property type="component" value="Linkage Group LG07"/>
</dbReference>
<reference evidence="1 2" key="2">
    <citation type="journal article" date="2022" name="Mol. Ecol. Resour.">
        <title>The genomes of chicory, endive, great burdock and yacon provide insights into Asteraceae paleo-polyploidization history and plant inulin production.</title>
        <authorList>
            <person name="Fan W."/>
            <person name="Wang S."/>
            <person name="Wang H."/>
            <person name="Wang A."/>
            <person name="Jiang F."/>
            <person name="Liu H."/>
            <person name="Zhao H."/>
            <person name="Xu D."/>
            <person name="Zhang Y."/>
        </authorList>
    </citation>
    <scope>NUCLEOTIDE SEQUENCE [LARGE SCALE GENOMIC DNA]</scope>
    <source>
        <strain evidence="2">cv. Niubang</strain>
    </source>
</reference>
<evidence type="ECO:0000313" key="1">
    <source>
        <dbReference type="EMBL" id="KAI3715031.1"/>
    </source>
</evidence>
<name>A0ACB9AZU8_ARCLA</name>
<dbReference type="EMBL" id="CM042053">
    <property type="protein sequence ID" value="KAI3715031.1"/>
    <property type="molecule type" value="Genomic_DNA"/>
</dbReference>
<gene>
    <name evidence="1" type="ORF">L6452_21996</name>
</gene>
<reference evidence="2" key="1">
    <citation type="journal article" date="2022" name="Mol. Ecol. Resour.">
        <title>The genomes of chicory, endive, great burdock and yacon provide insights into Asteraceae palaeo-polyploidization history and plant inulin production.</title>
        <authorList>
            <person name="Fan W."/>
            <person name="Wang S."/>
            <person name="Wang H."/>
            <person name="Wang A."/>
            <person name="Jiang F."/>
            <person name="Liu H."/>
            <person name="Zhao H."/>
            <person name="Xu D."/>
            <person name="Zhang Y."/>
        </authorList>
    </citation>
    <scope>NUCLEOTIDE SEQUENCE [LARGE SCALE GENOMIC DNA]</scope>
    <source>
        <strain evidence="2">cv. Niubang</strain>
    </source>
</reference>
<keyword evidence="2" id="KW-1185">Reference proteome</keyword>
<comment type="caution">
    <text evidence="1">The sequence shown here is derived from an EMBL/GenBank/DDBJ whole genome shotgun (WGS) entry which is preliminary data.</text>
</comment>
<protein>
    <submittedName>
        <fullName evidence="1">Uncharacterized protein</fullName>
    </submittedName>
</protein>